<dbReference type="RefSeq" id="WP_069321928.1">
    <property type="nucleotide sequence ID" value="NZ_MDDS01000075.1"/>
</dbReference>
<dbReference type="InterPro" id="IPR010985">
    <property type="entry name" value="Ribbon_hlx_hlx"/>
</dbReference>
<dbReference type="InterPro" id="IPR013321">
    <property type="entry name" value="Arc_rbn_hlx_hlx"/>
</dbReference>
<sequence>MASITIREIDDALKSRLHLQAARHGRSMEDEARDILRSALSSGSGQGSHLVDRIRARVTRIAGVDLEEVPRQPIRGPVDLS</sequence>
<gene>
    <name evidence="2" type="ORF">BFL28_06665</name>
</gene>
<dbReference type="STRING" id="1888892.BFL28_06665"/>
<dbReference type="Pfam" id="PF22513">
    <property type="entry name" value="FitA-like_RHH"/>
    <property type="match status" value="1"/>
</dbReference>
<dbReference type="Proteomes" id="UP000094487">
    <property type="component" value="Unassembled WGS sequence"/>
</dbReference>
<comment type="caution">
    <text evidence="2">The sequence shown here is derived from an EMBL/GenBank/DDBJ whole genome shotgun (WGS) entry which is preliminary data.</text>
</comment>
<keyword evidence="3" id="KW-1185">Reference proteome</keyword>
<protein>
    <submittedName>
        <fullName evidence="2">Plasmid stabilization protein</fullName>
    </submittedName>
</protein>
<name>A0A1E3LU68_9SPHN</name>
<accession>A0A1E3LU68</accession>
<dbReference type="InterPro" id="IPR053853">
    <property type="entry name" value="FitA-like_RHH"/>
</dbReference>
<evidence type="ECO:0000313" key="3">
    <source>
        <dbReference type="Proteomes" id="UP000094487"/>
    </source>
</evidence>
<dbReference type="EMBL" id="MDDS01000075">
    <property type="protein sequence ID" value="ODP36360.1"/>
    <property type="molecule type" value="Genomic_DNA"/>
</dbReference>
<dbReference type="SUPFAM" id="SSF47598">
    <property type="entry name" value="Ribbon-helix-helix"/>
    <property type="match status" value="1"/>
</dbReference>
<feature type="domain" description="Antitoxin FitA-like ribbon-helix-helix" evidence="1">
    <location>
        <begin position="2"/>
        <end position="40"/>
    </location>
</feature>
<reference evidence="2 3" key="1">
    <citation type="submission" date="2016-08" db="EMBL/GenBank/DDBJ databases">
        <title>Draft genome of the agarase producing Sphingomonas sp. MCT13.</title>
        <authorList>
            <person name="D'Andrea M.M."/>
            <person name="Rossolini G.M."/>
            <person name="Thaller M.C."/>
        </authorList>
    </citation>
    <scope>NUCLEOTIDE SEQUENCE [LARGE SCALE GENOMIC DNA]</scope>
    <source>
        <strain evidence="2 3">MCT13</strain>
    </source>
</reference>
<evidence type="ECO:0000313" key="2">
    <source>
        <dbReference type="EMBL" id="ODP36360.1"/>
    </source>
</evidence>
<dbReference type="AlphaFoldDB" id="A0A1E3LU68"/>
<dbReference type="GO" id="GO:0006355">
    <property type="term" value="P:regulation of DNA-templated transcription"/>
    <property type="evidence" value="ECO:0007669"/>
    <property type="project" value="InterPro"/>
</dbReference>
<organism evidence="2 3">
    <name type="scientific">Sphingomonas turrisvirgatae</name>
    <dbReference type="NCBI Taxonomy" id="1888892"/>
    <lineage>
        <taxon>Bacteria</taxon>
        <taxon>Pseudomonadati</taxon>
        <taxon>Pseudomonadota</taxon>
        <taxon>Alphaproteobacteria</taxon>
        <taxon>Sphingomonadales</taxon>
        <taxon>Sphingomonadaceae</taxon>
        <taxon>Sphingomonas</taxon>
    </lineage>
</organism>
<proteinExistence type="predicted"/>
<dbReference type="OrthoDB" id="2389872at2"/>
<evidence type="ECO:0000259" key="1">
    <source>
        <dbReference type="Pfam" id="PF22513"/>
    </source>
</evidence>
<dbReference type="Gene3D" id="1.10.1220.10">
    <property type="entry name" value="Met repressor-like"/>
    <property type="match status" value="1"/>
</dbReference>